<feature type="domain" description="HAM1-like N-terminal" evidence="2">
    <location>
        <begin position="267"/>
        <end position="640"/>
    </location>
</feature>
<dbReference type="OMA" id="ASYHTGI"/>
<dbReference type="EMBL" id="CWKI01000015">
    <property type="protein sequence ID" value="CTR11026.1"/>
    <property type="molecule type" value="Genomic_DNA"/>
</dbReference>
<sequence length="890" mass="97258">MPAHTVAAGEPLMDERTPLLAPPAPSPCPRPSRPRPRPRPVSQPRDVRDTLTLPYLTRSLTALRAGSLPSSSQLVALTHALLDSSFLSDFHQVPYLTNAPTLSKEGERVRKAVREVLESLEELVKERNPRVEWDEEREVWVGLAEEGEGGGGAGDGWQEFVWACWRTRVDVELPSTSLPTHSPSDLSSAHSSLLTLLQLPLSSPAFLALLSDLLVLFRDVLSSTVDKAEEEELVSAEAGETVRSVFEVTVEGVVGREEARKEGEVEVRADESAQEIKDEFVDRLQQILVQLQSTQAYQGATRTLLSLARSYIHQVADELTPSIGIETPAQPSPHHPTDPTHLLIPLLEPFTGGPSSLARLRTSFQRLISRLSPSNPTTTPHALSTLFSQLDSLIDRALLEPGWAGSRECYVAIGRLQDTASQVGQDDPVLREAAGDFSSLLVDALSKLTSDPLLRRTATAVEHLGEAVVGWVEVAGGKALQVVEGQPLNAVWADLVEWIWPRVVGVLAETSLPRIEFASPAVSLAIEPPSLLSTSFVPSSITIRQTTDLTYTPSHGSSTLALPLSASVPAPPPSSLSSRTSASASTRLKVTGLRLELENVGYFASYHTGITCFPTLSESGLLDLRLGSNPAGGLSFSLLTSTPSPAARTLFDLDPAETQVTLEDFRITPHHSSHPWLMWLVRPILQTTVRKVVEKEVREKIVEAGVEWVGRVGWEVRERERELRSEVEREEMVMRGKSGGEDGVKQAVWRWLKAGWQVLLGTNDDEQSPPPSPSSPASIATAAPTLDDVHLNLHGITLDLALEEATVGLGSEGVVLPPGEASIPHPDSQKKGLRRAVRDEVRSEVRQSRRVGRKVMRLPDEVEEAREEWVEYGRREQGSVSTWRSEAFDL</sequence>
<protein>
    <recommendedName>
        <fullName evidence="2">HAM1-like N-terminal domain-containing protein</fullName>
    </recommendedName>
</protein>
<organism evidence="3 5">
    <name type="scientific">Rhodotorula toruloides</name>
    <name type="common">Yeast</name>
    <name type="synonym">Rhodosporidium toruloides</name>
    <dbReference type="NCBI Taxonomy" id="5286"/>
    <lineage>
        <taxon>Eukaryota</taxon>
        <taxon>Fungi</taxon>
        <taxon>Dikarya</taxon>
        <taxon>Basidiomycota</taxon>
        <taxon>Pucciniomycotina</taxon>
        <taxon>Microbotryomycetes</taxon>
        <taxon>Sporidiobolales</taxon>
        <taxon>Sporidiobolaceae</taxon>
        <taxon>Rhodotorula</taxon>
    </lineage>
</organism>
<feature type="compositionally biased region" description="Pro residues" evidence="1">
    <location>
        <begin position="20"/>
        <end position="31"/>
    </location>
</feature>
<accession>A0A0K3CUR9</accession>
<evidence type="ECO:0000313" key="5">
    <source>
        <dbReference type="Proteomes" id="UP000199069"/>
    </source>
</evidence>
<dbReference type="InterPro" id="IPR045967">
    <property type="entry name" value="HAM1-like_N"/>
</dbReference>
<evidence type="ECO:0000259" key="2">
    <source>
        <dbReference type="Pfam" id="PF19343"/>
    </source>
</evidence>
<evidence type="ECO:0000313" key="3">
    <source>
        <dbReference type="EMBL" id="CTR11026.1"/>
    </source>
</evidence>
<dbReference type="Pfam" id="PF19343">
    <property type="entry name" value="HAM1_N"/>
    <property type="match status" value="1"/>
</dbReference>
<evidence type="ECO:0000256" key="1">
    <source>
        <dbReference type="SAM" id="MobiDB-lite"/>
    </source>
</evidence>
<dbReference type="OrthoDB" id="5407957at2759"/>
<evidence type="ECO:0000313" key="4">
    <source>
        <dbReference type="EMBL" id="PRQ70497.1"/>
    </source>
</evidence>
<feature type="region of interest" description="Disordered" evidence="1">
    <location>
        <begin position="1"/>
        <end position="49"/>
    </location>
</feature>
<reference evidence="4 6" key="2">
    <citation type="journal article" date="2018" name="Elife">
        <title>Functional genomics of lipid metabolism in the oleaginous yeast Rhodosporidium toruloides.</title>
        <authorList>
            <person name="Coradetti S.T."/>
            <person name="Pinel D."/>
            <person name="Geiselman G."/>
            <person name="Ito M."/>
            <person name="Mondo S."/>
            <person name="Reilly M.C."/>
            <person name="Cheng Y.F."/>
            <person name="Bauer S."/>
            <person name="Grigoriev I."/>
            <person name="Gladden J.M."/>
            <person name="Simmons B.A."/>
            <person name="Brem R."/>
            <person name="Arkin A.P."/>
            <person name="Skerker J.M."/>
        </authorList>
    </citation>
    <scope>NUCLEOTIDE SEQUENCE [LARGE SCALE GENOMIC DNA]</scope>
    <source>
        <strain evidence="4 6">NBRC 0880</strain>
    </source>
</reference>
<keyword evidence="5" id="KW-1185">Reference proteome</keyword>
<dbReference type="Proteomes" id="UP000199069">
    <property type="component" value="Unassembled WGS sequence"/>
</dbReference>
<gene>
    <name evidence="3" type="primary">FGENESH: predicted gene_15.168</name>
    <name evidence="4" type="ORF">AAT19DRAFT_11246</name>
    <name evidence="3" type="ORF">BN2166_0068870</name>
</gene>
<feature type="region of interest" description="Disordered" evidence="1">
    <location>
        <begin position="761"/>
        <end position="780"/>
    </location>
</feature>
<evidence type="ECO:0000313" key="6">
    <source>
        <dbReference type="Proteomes" id="UP000239560"/>
    </source>
</evidence>
<feature type="region of interest" description="Disordered" evidence="1">
    <location>
        <begin position="817"/>
        <end position="836"/>
    </location>
</feature>
<dbReference type="EMBL" id="LCTV02000015">
    <property type="protein sequence ID" value="PRQ70497.1"/>
    <property type="molecule type" value="Genomic_DNA"/>
</dbReference>
<name>A0A0K3CUR9_RHOTO</name>
<dbReference type="AlphaFoldDB" id="A0A0K3CUR9"/>
<dbReference type="PANTHER" id="PTHR31138:SF1">
    <property type="entry name" value="PDZ DOMAIN-CONTAINING PROTEIN"/>
    <property type="match status" value="1"/>
</dbReference>
<proteinExistence type="predicted"/>
<reference evidence="3 5" key="1">
    <citation type="submission" date="2015-07" db="EMBL/GenBank/DDBJ databases">
        <authorList>
            <person name="Cajimat M.N.B."/>
            <person name="Milazzo M.L."/>
            <person name="Fulhorst C.F."/>
        </authorList>
    </citation>
    <scope>NUCLEOTIDE SEQUENCE [LARGE SCALE GENOMIC DNA]</scope>
    <source>
        <strain evidence="3">Single colony</strain>
    </source>
</reference>
<dbReference type="Proteomes" id="UP000239560">
    <property type="component" value="Unassembled WGS sequence"/>
</dbReference>
<dbReference type="PANTHER" id="PTHR31138">
    <property type="entry name" value="CHROMOSOME 19, WHOLE GENOME SHOTGUN SEQUENCE"/>
    <property type="match status" value="1"/>
</dbReference>
<dbReference type="STRING" id="5286.A0A0K3CUR9"/>